<proteinExistence type="predicted"/>
<comment type="caution">
    <text evidence="2">The sequence shown here is derived from an EMBL/GenBank/DDBJ whole genome shotgun (WGS) entry which is preliminary data.</text>
</comment>
<dbReference type="EMBL" id="JAACJL010000017">
    <property type="protein sequence ID" value="KAF4618909.1"/>
    <property type="molecule type" value="Genomic_DNA"/>
</dbReference>
<keyword evidence="3" id="KW-1185">Reference proteome</keyword>
<dbReference type="Proteomes" id="UP000521872">
    <property type="component" value="Unassembled WGS sequence"/>
</dbReference>
<feature type="compositionally biased region" description="Low complexity" evidence="1">
    <location>
        <begin position="75"/>
        <end position="86"/>
    </location>
</feature>
<evidence type="ECO:0008006" key="4">
    <source>
        <dbReference type="Google" id="ProtNLM"/>
    </source>
</evidence>
<accession>A0A8H4QY06</accession>
<name>A0A8H4QY06_9AGAR</name>
<sequence length="395" mass="43992">MALRSCISTVLNHHQGFAVRLHSSSSRLAPCSATSVYSRTYATASATLTSKTPVTAKGTKHDAHLINKPSKKKTAATVPPKKATSPEMETAQHLTPAPQAAKTETATSEELQQIEQLKEMERVMAFQHLMPTVDAWGQEVKETLDVQIPRSITAAKTPKSIYQALKANFINSLKNVSALASLATMNAIPGLKEQYSWKMTPRLFGTQSVKPDGLLAPVRKAALQVYEDLNKAVANRSDKDIKRFTTASYQTQALELARKFRGKTKSNKGRFIWQLHRVVNPVQVLSLRVTEGYLAPDAPRYGNRLMIHALVKFDTEQSLEIYNEKGVALHTPSEEAHNTPAFAQPVESWRVPASKKRVTEYLILERRMWIPGDWQIREQVWPALEGHDSSTNTAS</sequence>
<evidence type="ECO:0000313" key="3">
    <source>
        <dbReference type="Proteomes" id="UP000521872"/>
    </source>
</evidence>
<evidence type="ECO:0000256" key="1">
    <source>
        <dbReference type="SAM" id="MobiDB-lite"/>
    </source>
</evidence>
<evidence type="ECO:0000313" key="2">
    <source>
        <dbReference type="EMBL" id="KAF4618909.1"/>
    </source>
</evidence>
<dbReference type="Gene3D" id="3.10.450.240">
    <property type="match status" value="1"/>
</dbReference>
<dbReference type="AlphaFoldDB" id="A0A8H4QY06"/>
<feature type="region of interest" description="Disordered" evidence="1">
    <location>
        <begin position="67"/>
        <end position="108"/>
    </location>
</feature>
<protein>
    <recommendedName>
        <fullName evidence="4">Tim44-like domain-containing protein</fullName>
    </recommendedName>
</protein>
<reference evidence="2 3" key="1">
    <citation type="submission" date="2019-12" db="EMBL/GenBank/DDBJ databases">
        <authorList>
            <person name="Floudas D."/>
            <person name="Bentzer J."/>
            <person name="Ahren D."/>
            <person name="Johansson T."/>
            <person name="Persson P."/>
            <person name="Tunlid A."/>
        </authorList>
    </citation>
    <scope>NUCLEOTIDE SEQUENCE [LARGE SCALE GENOMIC DNA]</scope>
    <source>
        <strain evidence="2 3">CBS 102.39</strain>
    </source>
</reference>
<gene>
    <name evidence="2" type="ORF">D9613_010113</name>
</gene>
<organism evidence="2 3">
    <name type="scientific">Agrocybe pediades</name>
    <dbReference type="NCBI Taxonomy" id="84607"/>
    <lineage>
        <taxon>Eukaryota</taxon>
        <taxon>Fungi</taxon>
        <taxon>Dikarya</taxon>
        <taxon>Basidiomycota</taxon>
        <taxon>Agaricomycotina</taxon>
        <taxon>Agaricomycetes</taxon>
        <taxon>Agaricomycetidae</taxon>
        <taxon>Agaricales</taxon>
        <taxon>Agaricineae</taxon>
        <taxon>Strophariaceae</taxon>
        <taxon>Agrocybe</taxon>
    </lineage>
</organism>